<accession>Q5N7F0</accession>
<sequence length="108" mass="11465">MVADIVTLMGRVEKLGWHNTTWLEKEIGRTTPNHLISSCSHSSPIFLPSPSCGCGGGGGGGRQQRQQAHGRRRRRAAGGGVCGGRPERRMTDDGISGGRAARGRWDAG</sequence>
<dbReference type="EMBL" id="AP003631">
    <property type="protein sequence ID" value="BAD82608.1"/>
    <property type="molecule type" value="Genomic_DNA"/>
</dbReference>
<dbReference type="Proteomes" id="UP000817658">
    <property type="component" value="Chromosome 1"/>
</dbReference>
<dbReference type="AlphaFoldDB" id="Q5N7F0"/>
<protein>
    <submittedName>
        <fullName evidence="2">Uncharacterized protein P0581F09.14</fullName>
    </submittedName>
</protein>
<reference evidence="2" key="1">
    <citation type="journal article" date="2002" name="Nature">
        <title>The genome sequence and structure of rice chromosome 1.</title>
        <authorList>
            <person name="Sasaki T."/>
            <person name="Matsumoto T."/>
            <person name="Yamamoto K."/>
            <person name="Sakata K."/>
            <person name="Baba T."/>
            <person name="Katayose Y."/>
            <person name="Wu J."/>
            <person name="Niimura Y."/>
            <person name="Cheng Z."/>
            <person name="Nagamura Y."/>
            <person name="Antonio B.A."/>
            <person name="Kanamori H."/>
            <person name="Hosokawa S."/>
            <person name="Masukawa M."/>
            <person name="Arikawa K."/>
            <person name="Chiden Y."/>
            <person name="Hayashi M."/>
            <person name="Okamoto M."/>
            <person name="Ando T."/>
            <person name="Aoki H."/>
            <person name="Arita K."/>
            <person name="Hamada M."/>
            <person name="Harada C."/>
            <person name="Hijishita S."/>
            <person name="Honda M."/>
            <person name="Ichikawa Y."/>
            <person name="Idonuma A."/>
            <person name="Iijima M."/>
            <person name="Ikeda M."/>
            <person name="Ikeno M."/>
            <person name="Itoh S."/>
            <person name="Itoh T."/>
            <person name="Itoh Y."/>
            <person name="Itoh Y."/>
            <person name="Iwabuchi A."/>
            <person name="Kamiya K."/>
            <person name="Karasawa W."/>
            <person name="Katagiri S."/>
            <person name="Kikuta A."/>
            <person name="Kobayashi N."/>
            <person name="Kono I."/>
            <person name="Machita K."/>
            <person name="Maehara T."/>
            <person name="Mizuno H."/>
            <person name="Mizubayashi T."/>
            <person name="Mukai Y."/>
            <person name="Nagasaki H."/>
            <person name="Nakashima M."/>
            <person name="Nakama Y."/>
            <person name="Nakamichi Y."/>
            <person name="Nakamura M."/>
            <person name="Namiki N."/>
            <person name="Negishi M."/>
            <person name="Ohta I."/>
            <person name="Ono N."/>
            <person name="Saji S."/>
            <person name="Sakai K."/>
            <person name="Shibata M."/>
            <person name="Shimokawa T."/>
            <person name="Shomura A."/>
            <person name="Song J."/>
            <person name="Takazaki Y."/>
            <person name="Terasawa K."/>
            <person name="Tsuji K."/>
            <person name="Waki K."/>
            <person name="Yamagata H."/>
            <person name="Yamane H."/>
            <person name="Yoshiki S."/>
            <person name="Yoshihara R."/>
            <person name="Yukawa K."/>
            <person name="Zhong H."/>
            <person name="Iwama H."/>
            <person name="Endo T."/>
            <person name="Ito H."/>
            <person name="Hahn J.H."/>
            <person name="Kim H.I."/>
            <person name="Eun M.Y."/>
            <person name="Yano M."/>
            <person name="Jiang J."/>
            <person name="Gojobori T."/>
        </authorList>
    </citation>
    <scope>NUCLEOTIDE SEQUENCE [LARGE SCALE GENOMIC DNA]</scope>
</reference>
<evidence type="ECO:0000313" key="2">
    <source>
        <dbReference type="EMBL" id="BAD82608.1"/>
    </source>
</evidence>
<evidence type="ECO:0000256" key="1">
    <source>
        <dbReference type="SAM" id="MobiDB-lite"/>
    </source>
</evidence>
<feature type="region of interest" description="Disordered" evidence="1">
    <location>
        <begin position="54"/>
        <end position="108"/>
    </location>
</feature>
<gene>
    <name evidence="2" type="primary">P0581F09.14</name>
</gene>
<proteinExistence type="predicted"/>
<organism evidence="2">
    <name type="scientific">Oryza sativa subsp. japonica</name>
    <name type="common">Rice</name>
    <dbReference type="NCBI Taxonomy" id="39947"/>
    <lineage>
        <taxon>Eukaryota</taxon>
        <taxon>Viridiplantae</taxon>
        <taxon>Streptophyta</taxon>
        <taxon>Embryophyta</taxon>
        <taxon>Tracheophyta</taxon>
        <taxon>Spermatophyta</taxon>
        <taxon>Magnoliopsida</taxon>
        <taxon>Liliopsida</taxon>
        <taxon>Poales</taxon>
        <taxon>Poaceae</taxon>
        <taxon>BOP clade</taxon>
        <taxon>Oryzoideae</taxon>
        <taxon>Oryzeae</taxon>
        <taxon>Oryzinae</taxon>
        <taxon>Oryza</taxon>
        <taxon>Oryza sativa</taxon>
    </lineage>
</organism>
<name>Q5N7F0_ORYSJ</name>